<proteinExistence type="predicted"/>
<evidence type="ECO:0000313" key="1">
    <source>
        <dbReference type="EMBL" id="KAF6492389.1"/>
    </source>
</evidence>
<name>A0A7J8J7K2_MOLMO</name>
<reference evidence="1 2" key="1">
    <citation type="journal article" date="2020" name="Nature">
        <title>Six reference-quality genomes reveal evolution of bat adaptations.</title>
        <authorList>
            <person name="Jebb D."/>
            <person name="Huang Z."/>
            <person name="Pippel M."/>
            <person name="Hughes G.M."/>
            <person name="Lavrichenko K."/>
            <person name="Devanna P."/>
            <person name="Winkler S."/>
            <person name="Jermiin L.S."/>
            <person name="Skirmuntt E.C."/>
            <person name="Katzourakis A."/>
            <person name="Burkitt-Gray L."/>
            <person name="Ray D.A."/>
            <person name="Sullivan K.A.M."/>
            <person name="Roscito J.G."/>
            <person name="Kirilenko B.M."/>
            <person name="Davalos L.M."/>
            <person name="Corthals A.P."/>
            <person name="Power M.L."/>
            <person name="Jones G."/>
            <person name="Ransome R.D."/>
            <person name="Dechmann D.K.N."/>
            <person name="Locatelli A.G."/>
            <person name="Puechmaille S.J."/>
            <person name="Fedrigo O."/>
            <person name="Jarvis E.D."/>
            <person name="Hiller M."/>
            <person name="Vernes S.C."/>
            <person name="Myers E.W."/>
            <person name="Teeling E.C."/>
        </authorList>
    </citation>
    <scope>NUCLEOTIDE SEQUENCE [LARGE SCALE GENOMIC DNA]</scope>
    <source>
        <strain evidence="1">MMolMol1</strain>
        <tissue evidence="1">Muscle</tissue>
    </source>
</reference>
<accession>A0A7J8J7K2</accession>
<protein>
    <submittedName>
        <fullName evidence="1">Uncharacterized protein</fullName>
    </submittedName>
</protein>
<dbReference type="AlphaFoldDB" id="A0A7J8J7K2"/>
<dbReference type="Proteomes" id="UP000550707">
    <property type="component" value="Unassembled WGS sequence"/>
</dbReference>
<sequence length="159" mass="17677">MQEATDLSLSLSLSLSLYLPTPNLKINGKNILQVRIKKILSSNNQSLFKINKQSGQCGSVVERRPMHQEVAGLILSQDTCPGCGPNPQCGACRRRPIDVLSHQCFYLSLPLTSSLSEINKGKTNFKSTNNDLAIKTNCLTHLICHSYTRPLIFTYLLEQ</sequence>
<dbReference type="InParanoid" id="A0A7J8J7K2"/>
<evidence type="ECO:0000313" key="2">
    <source>
        <dbReference type="Proteomes" id="UP000550707"/>
    </source>
</evidence>
<dbReference type="EMBL" id="JACASF010000002">
    <property type="protein sequence ID" value="KAF6492389.1"/>
    <property type="molecule type" value="Genomic_DNA"/>
</dbReference>
<keyword evidence="2" id="KW-1185">Reference proteome</keyword>
<organism evidence="1 2">
    <name type="scientific">Molossus molossus</name>
    <name type="common">Pallas' mastiff bat</name>
    <name type="synonym">Vespertilio molossus</name>
    <dbReference type="NCBI Taxonomy" id="27622"/>
    <lineage>
        <taxon>Eukaryota</taxon>
        <taxon>Metazoa</taxon>
        <taxon>Chordata</taxon>
        <taxon>Craniata</taxon>
        <taxon>Vertebrata</taxon>
        <taxon>Euteleostomi</taxon>
        <taxon>Mammalia</taxon>
        <taxon>Eutheria</taxon>
        <taxon>Laurasiatheria</taxon>
        <taxon>Chiroptera</taxon>
        <taxon>Yangochiroptera</taxon>
        <taxon>Molossidae</taxon>
        <taxon>Molossus</taxon>
    </lineage>
</organism>
<gene>
    <name evidence="1" type="ORF">HJG59_009593</name>
</gene>
<comment type="caution">
    <text evidence="1">The sequence shown here is derived from an EMBL/GenBank/DDBJ whole genome shotgun (WGS) entry which is preliminary data.</text>
</comment>